<evidence type="ECO:0000256" key="3">
    <source>
        <dbReference type="ARBA" id="ARBA00023295"/>
    </source>
</evidence>
<dbReference type="SUPFAM" id="SSF51445">
    <property type="entry name" value="(Trans)glycosidases"/>
    <property type="match status" value="1"/>
</dbReference>
<dbReference type="InterPro" id="IPR022790">
    <property type="entry name" value="GH26_dom"/>
</dbReference>
<evidence type="ECO:0000256" key="4">
    <source>
        <dbReference type="PROSITE-ProRule" id="PRU01100"/>
    </source>
</evidence>
<accession>A0ABT0UQ45</accession>
<evidence type="ECO:0000256" key="5">
    <source>
        <dbReference type="SAM" id="Phobius"/>
    </source>
</evidence>
<evidence type="ECO:0000259" key="6">
    <source>
        <dbReference type="PROSITE" id="PS51764"/>
    </source>
</evidence>
<feature type="active site" description="Proton donor" evidence="4">
    <location>
        <position position="184"/>
    </location>
</feature>
<keyword evidence="8" id="KW-1185">Reference proteome</keyword>
<keyword evidence="5" id="KW-1133">Transmembrane helix</keyword>
<dbReference type="EMBL" id="JAMQAW010000023">
    <property type="protein sequence ID" value="MCM2390114.1"/>
    <property type="molecule type" value="Genomic_DNA"/>
</dbReference>
<dbReference type="InterPro" id="IPR017853">
    <property type="entry name" value="GH"/>
</dbReference>
<dbReference type="Gene3D" id="3.20.20.80">
    <property type="entry name" value="Glycosidases"/>
    <property type="match status" value="1"/>
</dbReference>
<organism evidence="7 8">
    <name type="scientific">Streptomyces albipurpureus</name>
    <dbReference type="NCBI Taxonomy" id="2897419"/>
    <lineage>
        <taxon>Bacteria</taxon>
        <taxon>Bacillati</taxon>
        <taxon>Actinomycetota</taxon>
        <taxon>Actinomycetes</taxon>
        <taxon>Kitasatosporales</taxon>
        <taxon>Streptomycetaceae</taxon>
        <taxon>Streptomyces</taxon>
    </lineage>
</organism>
<dbReference type="PANTHER" id="PTHR40079:SF4">
    <property type="entry name" value="GH26 DOMAIN-CONTAINING PROTEIN-RELATED"/>
    <property type="match status" value="1"/>
</dbReference>
<evidence type="ECO:0000256" key="1">
    <source>
        <dbReference type="ARBA" id="ARBA00007754"/>
    </source>
</evidence>
<keyword evidence="3 4" id="KW-0326">Glycosidase</keyword>
<dbReference type="PANTHER" id="PTHR40079">
    <property type="entry name" value="MANNAN ENDO-1,4-BETA-MANNOSIDASE E-RELATED"/>
    <property type="match status" value="1"/>
</dbReference>
<name>A0ABT0UQ45_9ACTN</name>
<reference evidence="7" key="1">
    <citation type="submission" date="2022-06" db="EMBL/GenBank/DDBJ databases">
        <title>Genome public.</title>
        <authorList>
            <person name="Sun Q."/>
        </authorList>
    </citation>
    <scope>NUCLEOTIDE SEQUENCE</scope>
    <source>
        <strain evidence="7">CWNU-1</strain>
    </source>
</reference>
<keyword evidence="5" id="KW-0472">Membrane</keyword>
<feature type="domain" description="GH26" evidence="6">
    <location>
        <begin position="26"/>
        <end position="361"/>
    </location>
</feature>
<keyword evidence="2 4" id="KW-0378">Hydrolase</keyword>
<proteinExistence type="inferred from homology"/>
<feature type="transmembrane region" description="Helical" evidence="5">
    <location>
        <begin position="24"/>
        <end position="42"/>
    </location>
</feature>
<dbReference type="GO" id="GO:0016787">
    <property type="term" value="F:hydrolase activity"/>
    <property type="evidence" value="ECO:0007669"/>
    <property type="project" value="UniProtKB-KW"/>
</dbReference>
<evidence type="ECO:0000313" key="7">
    <source>
        <dbReference type="EMBL" id="MCM2390114.1"/>
    </source>
</evidence>
<evidence type="ECO:0000256" key="2">
    <source>
        <dbReference type="ARBA" id="ARBA00022801"/>
    </source>
</evidence>
<gene>
    <name evidence="7" type="ORF">NBG84_17760</name>
</gene>
<comment type="similarity">
    <text evidence="1 4">Belongs to the glycosyl hydrolase 26 family.</text>
</comment>
<dbReference type="Proteomes" id="UP001431429">
    <property type="component" value="Unassembled WGS sequence"/>
</dbReference>
<comment type="caution">
    <text evidence="7">The sequence shown here is derived from an EMBL/GenBank/DDBJ whole genome shotgun (WGS) entry which is preliminary data.</text>
</comment>
<dbReference type="InterPro" id="IPR000805">
    <property type="entry name" value="Glyco_hydro_26"/>
</dbReference>
<dbReference type="Pfam" id="PF02156">
    <property type="entry name" value="Glyco_hydro_26"/>
    <property type="match status" value="1"/>
</dbReference>
<feature type="active site" description="Nucleophile" evidence="4">
    <location>
        <position position="289"/>
    </location>
</feature>
<dbReference type="PROSITE" id="PS51764">
    <property type="entry name" value="GH26"/>
    <property type="match status" value="1"/>
</dbReference>
<keyword evidence="5" id="KW-0812">Transmembrane</keyword>
<dbReference type="RefSeq" id="WP_250920452.1">
    <property type="nucleotide sequence ID" value="NZ_JAMQAW010000023.1"/>
</dbReference>
<evidence type="ECO:0000313" key="8">
    <source>
        <dbReference type="Proteomes" id="UP001431429"/>
    </source>
</evidence>
<protein>
    <submittedName>
        <fullName evidence="7">Glycoside hydrolase family 26 protein</fullName>
    </submittedName>
</protein>
<sequence>MTEPRRPEPGAPGILRRPHGRRKLWTLSAALAGVLLVGVLTLQNTMADDSKSVAHDPKCKPTKLLEPRCGAWFGAYVRHEKPDLEEKVKAYEKRIDRKLDIVYAYHDMSTKGVEGQLLTDQEKRVGKDRMLLLSWESKWWGGTTAQQPRWPQISSGALDKTVIDVQAKRLKEYGKPVFLSFDLEMDTRVPAEGTPAQFVAAHRHIHDRFRELGVTNVVWVWNITGYEGNNKLFTQLYPGDQYVDWIGYNQYNYYRCHKAPWMSFEETQTDAHQWIRQNISAKKPLMLAEFGTADDPSRPSRQAEWYQEVPRVVKQLAGVKAALQWNWRDPGPHCDLSLARDETWKSLRTAVSDPYFNQPRP</sequence>